<dbReference type="Gene3D" id="3.40.390.10">
    <property type="entry name" value="Collagenase (Catalytic Domain)"/>
    <property type="match status" value="1"/>
</dbReference>
<dbReference type="AlphaFoldDB" id="A0A2U3BBI3"/>
<reference evidence="2 3" key="1">
    <citation type="submission" date="2018-05" db="EMBL/GenBank/DDBJ databases">
        <title>Vibrio limimaris sp. nov., isolated from marine sediment.</title>
        <authorList>
            <person name="Li C.-M."/>
        </authorList>
    </citation>
    <scope>NUCLEOTIDE SEQUENCE [LARGE SCALE GENOMIC DNA]</scope>
    <source>
        <strain evidence="2 3">E4404</strain>
    </source>
</reference>
<dbReference type="EMBL" id="QFWT01000003">
    <property type="protein sequence ID" value="PWI34095.1"/>
    <property type="molecule type" value="Genomic_DNA"/>
</dbReference>
<keyword evidence="3" id="KW-1185">Reference proteome</keyword>
<dbReference type="InterPro" id="IPR029463">
    <property type="entry name" value="Lys_MEP"/>
</dbReference>
<accession>A0A2U3BBI3</accession>
<name>A0A2U3BBI3_9VIBR</name>
<dbReference type="GO" id="GO:0004222">
    <property type="term" value="F:metalloendopeptidase activity"/>
    <property type="evidence" value="ECO:0007669"/>
    <property type="project" value="InterPro"/>
</dbReference>
<evidence type="ECO:0000313" key="2">
    <source>
        <dbReference type="EMBL" id="PWI34095.1"/>
    </source>
</evidence>
<organism evidence="2 3">
    <name type="scientific">Vibrio albus</name>
    <dbReference type="NCBI Taxonomy" id="2200953"/>
    <lineage>
        <taxon>Bacteria</taxon>
        <taxon>Pseudomonadati</taxon>
        <taxon>Pseudomonadota</taxon>
        <taxon>Gammaproteobacteria</taxon>
        <taxon>Vibrionales</taxon>
        <taxon>Vibrionaceae</taxon>
        <taxon>Vibrio</taxon>
    </lineage>
</organism>
<dbReference type="Pfam" id="PF14521">
    <property type="entry name" value="Aspzincin_M35"/>
    <property type="match status" value="1"/>
</dbReference>
<comment type="caution">
    <text evidence="2">The sequence shown here is derived from an EMBL/GenBank/DDBJ whole genome shotgun (WGS) entry which is preliminary data.</text>
</comment>
<evidence type="ECO:0000313" key="3">
    <source>
        <dbReference type="Proteomes" id="UP000245362"/>
    </source>
</evidence>
<feature type="domain" description="Lysine-specific metallo-endopeptidase" evidence="1">
    <location>
        <begin position="183"/>
        <end position="331"/>
    </location>
</feature>
<gene>
    <name evidence="2" type="ORF">DI392_07845</name>
</gene>
<protein>
    <recommendedName>
        <fullName evidence="1">Lysine-specific metallo-endopeptidase domain-containing protein</fullName>
    </recommendedName>
</protein>
<evidence type="ECO:0000259" key="1">
    <source>
        <dbReference type="Pfam" id="PF14521"/>
    </source>
</evidence>
<proteinExistence type="predicted"/>
<sequence>MPMELFSKEYNYVRTLLINPSLGVKSPMKKHIDAIKNILGVDGPDVSYASKLSSMHWALKFRASNKMMKSAGIELKNRAGSIDNDEYFRVLVIKFLLHFHLLRKRGGQKIWIFSSPAAYTDYPSKELWATAHNKVTLKNKLGDTKERFSSRDKKNLSNATQMGLAWTHKAIMTLTNARQKGGQKSREKVKKWFADGNTSDIELNLMIGNLERGFKKIANTLDSNQLIFTDMASLRSAQTGNDADFKNSEAFVYGGRYEKLPIVYIEDAFFAKGGNVMDGMKNWARIIVHEVSHLDCSTADKLYAWAGIKPGTNITPADCSVNADSWAYFAADCANALTKNDINRAMNGI</sequence>
<dbReference type="InterPro" id="IPR024079">
    <property type="entry name" value="MetalloPept_cat_dom_sf"/>
</dbReference>
<dbReference type="Proteomes" id="UP000245362">
    <property type="component" value="Unassembled WGS sequence"/>
</dbReference>
<dbReference type="RefSeq" id="WP_109319346.1">
    <property type="nucleotide sequence ID" value="NZ_QFWT01000003.1"/>
</dbReference>
<dbReference type="OrthoDB" id="9178023at2"/>
<dbReference type="SUPFAM" id="SSF55486">
    <property type="entry name" value="Metalloproteases ('zincins'), catalytic domain"/>
    <property type="match status" value="1"/>
</dbReference>